<dbReference type="EMBL" id="CADCWE010000177">
    <property type="protein sequence ID" value="CAA9548768.1"/>
    <property type="molecule type" value="Genomic_DNA"/>
</dbReference>
<reference evidence="2" key="1">
    <citation type="submission" date="2020-02" db="EMBL/GenBank/DDBJ databases">
        <authorList>
            <person name="Meier V. D."/>
        </authorList>
    </citation>
    <scope>NUCLEOTIDE SEQUENCE</scope>
    <source>
        <strain evidence="2">AVDCRST_MAG73</strain>
    </source>
</reference>
<organism evidence="2">
    <name type="scientific">uncultured Thermomicrobiales bacterium</name>
    <dbReference type="NCBI Taxonomy" id="1645740"/>
    <lineage>
        <taxon>Bacteria</taxon>
        <taxon>Pseudomonadati</taxon>
        <taxon>Thermomicrobiota</taxon>
        <taxon>Thermomicrobia</taxon>
        <taxon>Thermomicrobiales</taxon>
        <taxon>environmental samples</taxon>
    </lineage>
</organism>
<protein>
    <submittedName>
        <fullName evidence="2">Uncharacterized protein</fullName>
    </submittedName>
</protein>
<evidence type="ECO:0000313" key="2">
    <source>
        <dbReference type="EMBL" id="CAA9548768.1"/>
    </source>
</evidence>
<dbReference type="AlphaFoldDB" id="A0A6J4UHA4"/>
<sequence>DRLDGEVHRATGSRRRRAGGAETDGAAGGGPRAGLRPLPRLPGQGQPGLLPPLRALRGRGGASGAPRDAPLQGDHRGRDHPDAGLAGAGVFRFGGGV</sequence>
<feature type="compositionally biased region" description="Low complexity" evidence="1">
    <location>
        <begin position="33"/>
        <end position="55"/>
    </location>
</feature>
<feature type="region of interest" description="Disordered" evidence="1">
    <location>
        <begin position="1"/>
        <end position="97"/>
    </location>
</feature>
<name>A0A6J4UHA4_9BACT</name>
<feature type="non-terminal residue" evidence="2">
    <location>
        <position position="97"/>
    </location>
</feature>
<evidence type="ECO:0000256" key="1">
    <source>
        <dbReference type="SAM" id="MobiDB-lite"/>
    </source>
</evidence>
<accession>A0A6J4UHA4</accession>
<feature type="non-terminal residue" evidence="2">
    <location>
        <position position="1"/>
    </location>
</feature>
<feature type="compositionally biased region" description="Basic and acidic residues" evidence="1">
    <location>
        <begin position="73"/>
        <end position="82"/>
    </location>
</feature>
<proteinExistence type="predicted"/>
<gene>
    <name evidence="2" type="ORF">AVDCRST_MAG73-2641</name>
</gene>